<evidence type="ECO:0000313" key="7">
    <source>
        <dbReference type="EMBL" id="SVA74624.1"/>
    </source>
</evidence>
<dbReference type="InterPro" id="IPR032506">
    <property type="entry name" value="SGSH_C"/>
</dbReference>
<evidence type="ECO:0000256" key="4">
    <source>
        <dbReference type="ARBA" id="ARBA00023180"/>
    </source>
</evidence>
<dbReference type="PANTHER" id="PTHR43108">
    <property type="entry name" value="N-ACETYLGLUCOSAMINE-6-SULFATASE FAMILY MEMBER"/>
    <property type="match status" value="1"/>
</dbReference>
<dbReference type="InterPro" id="IPR000917">
    <property type="entry name" value="Sulfatase_N"/>
</dbReference>
<dbReference type="Pfam" id="PF16347">
    <property type="entry name" value="SGSH_C"/>
    <property type="match status" value="1"/>
</dbReference>
<evidence type="ECO:0000259" key="6">
    <source>
        <dbReference type="Pfam" id="PF16347"/>
    </source>
</evidence>
<organism evidence="7">
    <name type="scientific">marine metagenome</name>
    <dbReference type="NCBI Taxonomy" id="408172"/>
    <lineage>
        <taxon>unclassified sequences</taxon>
        <taxon>metagenomes</taxon>
        <taxon>ecological metagenomes</taxon>
    </lineage>
</organism>
<keyword evidence="3" id="KW-0378">Hydrolase</keyword>
<evidence type="ECO:0008006" key="8">
    <source>
        <dbReference type="Google" id="ProtNLM"/>
    </source>
</evidence>
<dbReference type="InterPro" id="IPR017850">
    <property type="entry name" value="Alkaline_phosphatase_core_sf"/>
</dbReference>
<comment type="similarity">
    <text evidence="1">Belongs to the sulfatase family.</text>
</comment>
<dbReference type="PROSITE" id="PS00523">
    <property type="entry name" value="SULFATASE_1"/>
    <property type="match status" value="1"/>
</dbReference>
<feature type="domain" description="Sulfatase N-terminal" evidence="5">
    <location>
        <begin position="32"/>
        <end position="377"/>
    </location>
</feature>
<dbReference type="AlphaFoldDB" id="A0A381YCA4"/>
<keyword evidence="2" id="KW-0732">Signal</keyword>
<dbReference type="PANTHER" id="PTHR43108:SF6">
    <property type="entry name" value="N-SULPHOGLUCOSAMINE SULPHOHYDROLASE"/>
    <property type="match status" value="1"/>
</dbReference>
<evidence type="ECO:0000256" key="1">
    <source>
        <dbReference type="ARBA" id="ARBA00008779"/>
    </source>
</evidence>
<proteinExistence type="inferred from homology"/>
<evidence type="ECO:0000256" key="3">
    <source>
        <dbReference type="ARBA" id="ARBA00022801"/>
    </source>
</evidence>
<dbReference type="InterPro" id="IPR024607">
    <property type="entry name" value="Sulfatase_CS"/>
</dbReference>
<evidence type="ECO:0000259" key="5">
    <source>
        <dbReference type="Pfam" id="PF00884"/>
    </source>
</evidence>
<gene>
    <name evidence="7" type="ORF">METZ01_LOCUS127478</name>
</gene>
<dbReference type="PROSITE" id="PS00149">
    <property type="entry name" value="SULFATASE_2"/>
    <property type="match status" value="1"/>
</dbReference>
<accession>A0A381YCA4</accession>
<keyword evidence="4" id="KW-0325">Glycoprotein</keyword>
<dbReference type="SUPFAM" id="SSF53649">
    <property type="entry name" value="Alkaline phosphatase-like"/>
    <property type="match status" value="1"/>
</dbReference>
<dbReference type="EMBL" id="UINC01017882">
    <property type="protein sequence ID" value="SVA74624.1"/>
    <property type="molecule type" value="Genomic_DNA"/>
</dbReference>
<dbReference type="CDD" id="cd16031">
    <property type="entry name" value="G6S_like"/>
    <property type="match status" value="1"/>
</dbReference>
<protein>
    <recommendedName>
        <fullName evidence="8">Sulfatase N-terminal domain-containing protein</fullName>
    </recommendedName>
</protein>
<dbReference type="PROSITE" id="PS51257">
    <property type="entry name" value="PROKAR_LIPOPROTEIN"/>
    <property type="match status" value="1"/>
</dbReference>
<reference evidence="7" key="1">
    <citation type="submission" date="2018-05" db="EMBL/GenBank/DDBJ databases">
        <authorList>
            <person name="Lanie J.A."/>
            <person name="Ng W.-L."/>
            <person name="Kazmierczak K.M."/>
            <person name="Andrzejewski T.M."/>
            <person name="Davidsen T.M."/>
            <person name="Wayne K.J."/>
            <person name="Tettelin H."/>
            <person name="Glass J.I."/>
            <person name="Rusch D."/>
            <person name="Podicherti R."/>
            <person name="Tsui H.-C.T."/>
            <person name="Winkler M.E."/>
        </authorList>
    </citation>
    <scope>NUCLEOTIDE SEQUENCE</scope>
</reference>
<evidence type="ECO:0000256" key="2">
    <source>
        <dbReference type="ARBA" id="ARBA00022729"/>
    </source>
</evidence>
<sequence>MSKSILELLFTACFTSLIVGCSSVETSARSRPNIIFIMSDDHAVPAVSAYGGFLAEIFKTPNLDRLADEGMRFNNAFCTNSICTPSRASILTGKYSHMNGVYTLEEKISDDQTTFPKLLRQAGYYTGMIGKWHLHTEPKGFDYWKVMVGQGRYHDPIYCEMGKGWSRDPEGGVGTSYSGHVTDINTDFALDFLENRPKNKPFSLLLHYKAPHDEWEYSEKYEDLLAEIDVPEPSTLYDDYGTRGYGIKLQTQKIGENHTFYENETGHLSGKARKAAQYQSYIKRYLRCVASIDENIGRVLRYLDDNDLTDNTIVVYTSDQGFYLGEHGMYDKRFMYEESLRIPLLIRYPKAVQSGIVNSDIVTNIDFASTFLDYANVGIPEDIQGESLRDLVEGNTPEDWRQSMYYRYWMHGAHFNIPGHYGIRTKDYKLIYFYSKGLGYSYDEYYPTVHWSYEGNVIRDGEPYWEMYDLKNDPNELNNIYDNPKFLSIRERLISELFELKDYYGDSDEAFPELFKLTRQYSGRN</sequence>
<dbReference type="Gene3D" id="3.40.720.10">
    <property type="entry name" value="Alkaline Phosphatase, subunit A"/>
    <property type="match status" value="1"/>
</dbReference>
<dbReference type="Pfam" id="PF00884">
    <property type="entry name" value="Sulfatase"/>
    <property type="match status" value="1"/>
</dbReference>
<dbReference type="GO" id="GO:0016787">
    <property type="term" value="F:hydrolase activity"/>
    <property type="evidence" value="ECO:0007669"/>
    <property type="project" value="UniProtKB-KW"/>
</dbReference>
<feature type="domain" description="N-sulphoglucosamine sulphohydrolase C-terminal" evidence="6">
    <location>
        <begin position="464"/>
        <end position="501"/>
    </location>
</feature>
<name>A0A381YCA4_9ZZZZ</name>